<dbReference type="InterPro" id="IPR043167">
    <property type="entry name" value="LpxI_C_sf"/>
</dbReference>
<dbReference type="Pfam" id="PF17930">
    <property type="entry name" value="LpxI_N"/>
    <property type="match status" value="1"/>
</dbReference>
<dbReference type="Gene3D" id="3.40.140.80">
    <property type="match status" value="1"/>
</dbReference>
<evidence type="ECO:0000259" key="2">
    <source>
        <dbReference type="Pfam" id="PF17930"/>
    </source>
</evidence>
<evidence type="ECO:0000313" key="4">
    <source>
        <dbReference type="Proteomes" id="UP001652503"/>
    </source>
</evidence>
<evidence type="ECO:0000259" key="1">
    <source>
        <dbReference type="Pfam" id="PF06230"/>
    </source>
</evidence>
<sequence length="269" mass="27604">MTTALIAGQGALPCIIVDELSAAGEPFVVAALQGFEPELPGQPVEVFRIERLVPFLDRLADLGVTRVCLAGAVRRPKLEPEFFDPRTATLVPRLLAAMQPGDDATLRTVIAIFEEHGFAVVGAHELAPGLLAPAGVPTRATPPKDGAEANLGEATVADMGRTDTGQACVISGGVVLAREGEAGTDAMLAGLAPHAPRRGILFKAPKPTQDRRADLPVIGPGTARNAAAAGLAGIVIEAGGVMVLDLPGVIETLDDAGMFLWVRPPGGGA</sequence>
<keyword evidence="4" id="KW-1185">Reference proteome</keyword>
<accession>A0ABT2YZS7</accession>
<feature type="domain" description="LpxI C-terminal" evidence="1">
    <location>
        <begin position="134"/>
        <end position="261"/>
    </location>
</feature>
<feature type="domain" description="LpxI N-terminal" evidence="2">
    <location>
        <begin position="3"/>
        <end position="130"/>
    </location>
</feature>
<dbReference type="InterPro" id="IPR041255">
    <property type="entry name" value="LpxI_N"/>
</dbReference>
<evidence type="ECO:0000313" key="3">
    <source>
        <dbReference type="EMBL" id="MCV2864379.1"/>
    </source>
</evidence>
<name>A0ABT2YZS7_9RHOB</name>
<comment type="caution">
    <text evidence="3">The sequence shown here is derived from an EMBL/GenBank/DDBJ whole genome shotgun (WGS) entry which is preliminary data.</text>
</comment>
<dbReference type="RefSeq" id="WP_263720895.1">
    <property type="nucleotide sequence ID" value="NZ_JAOWLA010000004.1"/>
</dbReference>
<dbReference type="InterPro" id="IPR010415">
    <property type="entry name" value="LpxI_C"/>
</dbReference>
<dbReference type="InterPro" id="IPR053174">
    <property type="entry name" value="LpxI"/>
</dbReference>
<dbReference type="Pfam" id="PF06230">
    <property type="entry name" value="LpxI_C"/>
    <property type="match status" value="1"/>
</dbReference>
<protein>
    <submittedName>
        <fullName evidence="3">UDP-2,3-diacylglucosamine diphosphatase LpxI</fullName>
        <ecNumber evidence="3">3.6.1.54</ecNumber>
    </submittedName>
</protein>
<gene>
    <name evidence="3" type="primary">lpxI</name>
    <name evidence="3" type="ORF">OE647_06445</name>
</gene>
<dbReference type="GO" id="GO:0016787">
    <property type="term" value="F:hydrolase activity"/>
    <property type="evidence" value="ECO:0007669"/>
    <property type="project" value="UniProtKB-KW"/>
</dbReference>
<dbReference type="EC" id="3.6.1.54" evidence="3"/>
<reference evidence="3 4" key="1">
    <citation type="submission" date="2022-10" db="EMBL/GenBank/DDBJ databases">
        <title>Defluviimonas sp. nov., isolated from ocean surface water.</title>
        <authorList>
            <person name="He W."/>
            <person name="Wang L."/>
            <person name="Zhang D.-F."/>
        </authorList>
    </citation>
    <scope>NUCLEOTIDE SEQUENCE [LARGE SCALE GENOMIC DNA]</scope>
    <source>
        <strain evidence="3 4">WL0075</strain>
    </source>
</reference>
<dbReference type="PANTHER" id="PTHR39962">
    <property type="entry name" value="BLL4848 PROTEIN"/>
    <property type="match status" value="1"/>
</dbReference>
<proteinExistence type="predicted"/>
<dbReference type="EMBL" id="JAOWLA010000004">
    <property type="protein sequence ID" value="MCV2864379.1"/>
    <property type="molecule type" value="Genomic_DNA"/>
</dbReference>
<dbReference type="Gene3D" id="3.40.50.20">
    <property type="match status" value="1"/>
</dbReference>
<keyword evidence="3" id="KW-0378">Hydrolase</keyword>
<dbReference type="PANTHER" id="PTHR39962:SF1">
    <property type="entry name" value="LPXI FAMILY PROTEIN"/>
    <property type="match status" value="1"/>
</dbReference>
<organism evidence="3 4">
    <name type="scientific">Albidovulum sediminicola</name>
    <dbReference type="NCBI Taxonomy" id="2984331"/>
    <lineage>
        <taxon>Bacteria</taxon>
        <taxon>Pseudomonadati</taxon>
        <taxon>Pseudomonadota</taxon>
        <taxon>Alphaproteobacteria</taxon>
        <taxon>Rhodobacterales</taxon>
        <taxon>Paracoccaceae</taxon>
        <taxon>Albidovulum</taxon>
    </lineage>
</organism>
<dbReference type="Proteomes" id="UP001652503">
    <property type="component" value="Unassembled WGS sequence"/>
</dbReference>